<dbReference type="AlphaFoldDB" id="A0A368KM05"/>
<comment type="caution">
    <text evidence="2">The sequence shown here is derived from an EMBL/GenBank/DDBJ whole genome shotgun (WGS) entry which is preliminary data.</text>
</comment>
<gene>
    <name evidence="2" type="ORF">DTL42_19505</name>
</gene>
<evidence type="ECO:0000256" key="1">
    <source>
        <dbReference type="SAM" id="Phobius"/>
    </source>
</evidence>
<evidence type="ECO:0000313" key="2">
    <source>
        <dbReference type="EMBL" id="RCS42259.1"/>
    </source>
</evidence>
<organism evidence="2 3">
    <name type="scientific">Bremerella cremea</name>
    <dbReference type="NCBI Taxonomy" id="1031537"/>
    <lineage>
        <taxon>Bacteria</taxon>
        <taxon>Pseudomonadati</taxon>
        <taxon>Planctomycetota</taxon>
        <taxon>Planctomycetia</taxon>
        <taxon>Pirellulales</taxon>
        <taxon>Pirellulaceae</taxon>
        <taxon>Bremerella</taxon>
    </lineage>
</organism>
<keyword evidence="1" id="KW-1133">Transmembrane helix</keyword>
<proteinExistence type="predicted"/>
<reference evidence="2 3" key="1">
    <citation type="submission" date="2018-07" db="EMBL/GenBank/DDBJ databases">
        <title>Comparative genomes isolates from brazilian mangrove.</title>
        <authorList>
            <person name="De Araujo J.E."/>
            <person name="Taketani R.G."/>
            <person name="Silva M.C.P."/>
            <person name="Lourenco M.V."/>
            <person name="Oliveira V.M."/>
            <person name="Andreote F.D."/>
        </authorList>
    </citation>
    <scope>NUCLEOTIDE SEQUENCE [LARGE SCALE GENOMIC DNA]</scope>
    <source>
        <strain evidence="2 3">HEX PRIS-MGV</strain>
    </source>
</reference>
<keyword evidence="1" id="KW-0472">Membrane</keyword>
<feature type="transmembrane region" description="Helical" evidence="1">
    <location>
        <begin position="37"/>
        <end position="65"/>
    </location>
</feature>
<dbReference type="EMBL" id="QPEX01000043">
    <property type="protein sequence ID" value="RCS42259.1"/>
    <property type="molecule type" value="Genomic_DNA"/>
</dbReference>
<feature type="transmembrane region" description="Helical" evidence="1">
    <location>
        <begin position="7"/>
        <end position="25"/>
    </location>
</feature>
<dbReference type="Proteomes" id="UP000253562">
    <property type="component" value="Unassembled WGS sequence"/>
</dbReference>
<name>A0A368KM05_9BACT</name>
<keyword evidence="1" id="KW-0812">Transmembrane</keyword>
<sequence length="69" mass="7565">MGDIREFWLALSIYVTSAITIYLIINMTGRLKLSPALQVVAILGGGIILFVAVIIVWAGVVKLFCKKRS</sequence>
<accession>A0A368KM05</accession>
<evidence type="ECO:0000313" key="3">
    <source>
        <dbReference type="Proteomes" id="UP000253562"/>
    </source>
</evidence>
<protein>
    <submittedName>
        <fullName evidence="2">Uncharacterized protein</fullName>
    </submittedName>
</protein>